<accession>A0A9P1MW47</accession>
<name>A0A9P1MW47_9PELO</name>
<feature type="signal peptide" evidence="1">
    <location>
        <begin position="1"/>
        <end position="25"/>
    </location>
</feature>
<keyword evidence="3" id="KW-1185">Reference proteome</keyword>
<dbReference type="EMBL" id="CANHGI010000002">
    <property type="protein sequence ID" value="CAI5441877.1"/>
    <property type="molecule type" value="Genomic_DNA"/>
</dbReference>
<dbReference type="AlphaFoldDB" id="A0A9P1MW47"/>
<gene>
    <name evidence="2" type="ORF">CAMP_LOCUS4514</name>
</gene>
<sequence>MLLQRIGIEHLRICFIFCLFSIAHSTSHYTFQRHSRSNSNLADLFSDYDDTPADAESAFNDMSILCANRQKSSGSKNSLLDALCSNVPKKQ</sequence>
<feature type="chain" id="PRO_5040506293" evidence="1">
    <location>
        <begin position="26"/>
        <end position="91"/>
    </location>
</feature>
<reference evidence="2" key="1">
    <citation type="submission" date="2022-11" db="EMBL/GenBank/DDBJ databases">
        <authorList>
            <person name="Kikuchi T."/>
        </authorList>
    </citation>
    <scope>NUCLEOTIDE SEQUENCE</scope>
    <source>
        <strain evidence="2">PS1010</strain>
    </source>
</reference>
<dbReference type="Proteomes" id="UP001152747">
    <property type="component" value="Unassembled WGS sequence"/>
</dbReference>
<evidence type="ECO:0000313" key="2">
    <source>
        <dbReference type="EMBL" id="CAI5441877.1"/>
    </source>
</evidence>
<organism evidence="2 3">
    <name type="scientific">Caenorhabditis angaria</name>
    <dbReference type="NCBI Taxonomy" id="860376"/>
    <lineage>
        <taxon>Eukaryota</taxon>
        <taxon>Metazoa</taxon>
        <taxon>Ecdysozoa</taxon>
        <taxon>Nematoda</taxon>
        <taxon>Chromadorea</taxon>
        <taxon>Rhabditida</taxon>
        <taxon>Rhabditina</taxon>
        <taxon>Rhabditomorpha</taxon>
        <taxon>Rhabditoidea</taxon>
        <taxon>Rhabditidae</taxon>
        <taxon>Peloderinae</taxon>
        <taxon>Caenorhabditis</taxon>
    </lineage>
</organism>
<comment type="caution">
    <text evidence="2">The sequence shown here is derived from an EMBL/GenBank/DDBJ whole genome shotgun (WGS) entry which is preliminary data.</text>
</comment>
<proteinExistence type="predicted"/>
<evidence type="ECO:0000313" key="3">
    <source>
        <dbReference type="Proteomes" id="UP001152747"/>
    </source>
</evidence>
<evidence type="ECO:0000256" key="1">
    <source>
        <dbReference type="SAM" id="SignalP"/>
    </source>
</evidence>
<keyword evidence="1" id="KW-0732">Signal</keyword>
<protein>
    <submittedName>
        <fullName evidence="2">Uncharacterized protein</fullName>
    </submittedName>
</protein>